<proteinExistence type="predicted"/>
<dbReference type="AlphaFoldDB" id="H0ED62"/>
<gene>
    <name evidence="1" type="ORF">M7I_0363</name>
</gene>
<dbReference type="OrthoDB" id="5046242at2759"/>
<protein>
    <submittedName>
        <fullName evidence="1">Uncharacterized protein</fullName>
    </submittedName>
</protein>
<evidence type="ECO:0000313" key="2">
    <source>
        <dbReference type="Proteomes" id="UP000005446"/>
    </source>
</evidence>
<comment type="caution">
    <text evidence="1">The sequence shown here is derived from an EMBL/GenBank/DDBJ whole genome shotgun (WGS) entry which is preliminary data.</text>
</comment>
<organism evidence="1 2">
    <name type="scientific">Glarea lozoyensis (strain ATCC 74030 / MF5533)</name>
    <dbReference type="NCBI Taxonomy" id="1104152"/>
    <lineage>
        <taxon>Eukaryota</taxon>
        <taxon>Fungi</taxon>
        <taxon>Dikarya</taxon>
        <taxon>Ascomycota</taxon>
        <taxon>Pezizomycotina</taxon>
        <taxon>Leotiomycetes</taxon>
        <taxon>Helotiales</taxon>
        <taxon>Helotiaceae</taxon>
        <taxon>Glarea</taxon>
    </lineage>
</organism>
<accession>H0ED62</accession>
<evidence type="ECO:0000313" key="1">
    <source>
        <dbReference type="EMBL" id="EHL03716.1"/>
    </source>
</evidence>
<sequence length="60" mass="6919">MDAYSISHTTPSRRGTSRIYQDLAACRISNRNYSDERIQQLVMDSSQKWRAPALMSINRA</sequence>
<name>H0ED62_GLAL7</name>
<dbReference type="HOGENOM" id="CLU_2941926_0_0_1"/>
<dbReference type="EMBL" id="AGUE01000006">
    <property type="protein sequence ID" value="EHL03716.1"/>
    <property type="molecule type" value="Genomic_DNA"/>
</dbReference>
<reference evidence="1 2" key="1">
    <citation type="journal article" date="2012" name="Eukaryot. Cell">
        <title>Genome sequence of the fungus Glarea lozoyensis: the first genome sequence of a species from the Helotiaceae family.</title>
        <authorList>
            <person name="Youssar L."/>
            <person name="Gruening B.A."/>
            <person name="Erxleben A."/>
            <person name="Guenther S."/>
            <person name="Huettel W."/>
        </authorList>
    </citation>
    <scope>NUCLEOTIDE SEQUENCE [LARGE SCALE GENOMIC DNA]</scope>
    <source>
        <strain evidence="2">ATCC 74030 / MF5533</strain>
    </source>
</reference>
<dbReference type="Proteomes" id="UP000005446">
    <property type="component" value="Unassembled WGS sequence"/>
</dbReference>
<dbReference type="InParanoid" id="H0ED62"/>
<keyword evidence="2" id="KW-1185">Reference proteome</keyword>